<proteinExistence type="predicted"/>
<name>A0AAD7D0Q2_MYCRO</name>
<keyword evidence="2" id="KW-1185">Reference proteome</keyword>
<accession>A0AAD7D0Q2</accession>
<protein>
    <submittedName>
        <fullName evidence="1">Uncharacterized protein</fullName>
    </submittedName>
</protein>
<dbReference type="AlphaFoldDB" id="A0AAD7D0Q2"/>
<dbReference type="Proteomes" id="UP001221757">
    <property type="component" value="Unassembled WGS sequence"/>
</dbReference>
<gene>
    <name evidence="1" type="ORF">B0H17DRAFT_1088425</name>
</gene>
<comment type="caution">
    <text evidence="1">The sequence shown here is derived from an EMBL/GenBank/DDBJ whole genome shotgun (WGS) entry which is preliminary data.</text>
</comment>
<evidence type="ECO:0000313" key="1">
    <source>
        <dbReference type="EMBL" id="KAJ7668034.1"/>
    </source>
</evidence>
<reference evidence="1" key="1">
    <citation type="submission" date="2023-03" db="EMBL/GenBank/DDBJ databases">
        <title>Massive genome expansion in bonnet fungi (Mycena s.s.) driven by repeated elements and novel gene families across ecological guilds.</title>
        <authorList>
            <consortium name="Lawrence Berkeley National Laboratory"/>
            <person name="Harder C.B."/>
            <person name="Miyauchi S."/>
            <person name="Viragh M."/>
            <person name="Kuo A."/>
            <person name="Thoen E."/>
            <person name="Andreopoulos B."/>
            <person name="Lu D."/>
            <person name="Skrede I."/>
            <person name="Drula E."/>
            <person name="Henrissat B."/>
            <person name="Morin E."/>
            <person name="Kohler A."/>
            <person name="Barry K."/>
            <person name="LaButti K."/>
            <person name="Morin E."/>
            <person name="Salamov A."/>
            <person name="Lipzen A."/>
            <person name="Mereny Z."/>
            <person name="Hegedus B."/>
            <person name="Baldrian P."/>
            <person name="Stursova M."/>
            <person name="Weitz H."/>
            <person name="Taylor A."/>
            <person name="Grigoriev I.V."/>
            <person name="Nagy L.G."/>
            <person name="Martin F."/>
            <person name="Kauserud H."/>
        </authorList>
    </citation>
    <scope>NUCLEOTIDE SEQUENCE</scope>
    <source>
        <strain evidence="1">CBHHK067</strain>
    </source>
</reference>
<sequence>MRTDGIEGDVRGRDPDEREVIKGRDVDVHQGRVGHEEPLQRRRAFAALEIHLHCWHRPYGWLCDLERVRQVDRERRTPGGPVWLGVSLRGEGDGRGSCIEGEGNLKLVHLGQGKAIVWEWRSSRRTPFLRASLAPARGNLRSISVERLCSSILASNRASQISPVVTTTLGAQRSSPVHGMVRMPAGGGVRTSAENIDKMRWAKAINRLA</sequence>
<organism evidence="1 2">
    <name type="scientific">Mycena rosella</name>
    <name type="common">Pink bonnet</name>
    <name type="synonym">Agaricus rosellus</name>
    <dbReference type="NCBI Taxonomy" id="1033263"/>
    <lineage>
        <taxon>Eukaryota</taxon>
        <taxon>Fungi</taxon>
        <taxon>Dikarya</taxon>
        <taxon>Basidiomycota</taxon>
        <taxon>Agaricomycotina</taxon>
        <taxon>Agaricomycetes</taxon>
        <taxon>Agaricomycetidae</taxon>
        <taxon>Agaricales</taxon>
        <taxon>Marasmiineae</taxon>
        <taxon>Mycenaceae</taxon>
        <taxon>Mycena</taxon>
    </lineage>
</organism>
<dbReference type="EMBL" id="JARKIE010000199">
    <property type="protein sequence ID" value="KAJ7668034.1"/>
    <property type="molecule type" value="Genomic_DNA"/>
</dbReference>
<evidence type="ECO:0000313" key="2">
    <source>
        <dbReference type="Proteomes" id="UP001221757"/>
    </source>
</evidence>